<dbReference type="PANTHER" id="PTHR31286:SF178">
    <property type="entry name" value="DUF4283 DOMAIN-CONTAINING PROTEIN"/>
    <property type="match status" value="1"/>
</dbReference>
<evidence type="ECO:0000313" key="3">
    <source>
        <dbReference type="Proteomes" id="UP001630127"/>
    </source>
</evidence>
<dbReference type="PANTHER" id="PTHR31286">
    <property type="entry name" value="GLYCINE-RICH CELL WALL STRUCTURAL PROTEIN 1.8-LIKE"/>
    <property type="match status" value="1"/>
</dbReference>
<sequence length="113" mass="12940">MKIGKVFNQVADVIIPVRGGKEGKHIKILVEINLTKPLTRGTMVKFEGRTHWVNFNYERCPDFCYHCGIIAHLEKNCNLRENNPRKAEVPQFGSWLKVSSRKIQMTTPNSEAS</sequence>
<dbReference type="Pfam" id="PF14392">
    <property type="entry name" value="zf-CCHC_4"/>
    <property type="match status" value="1"/>
</dbReference>
<dbReference type="InterPro" id="IPR025836">
    <property type="entry name" value="Zn_knuckle_CX2CX4HX4C"/>
</dbReference>
<proteinExistence type="predicted"/>
<organism evidence="2 3">
    <name type="scientific">Cinchona calisaya</name>
    <dbReference type="NCBI Taxonomy" id="153742"/>
    <lineage>
        <taxon>Eukaryota</taxon>
        <taxon>Viridiplantae</taxon>
        <taxon>Streptophyta</taxon>
        <taxon>Embryophyta</taxon>
        <taxon>Tracheophyta</taxon>
        <taxon>Spermatophyta</taxon>
        <taxon>Magnoliopsida</taxon>
        <taxon>eudicotyledons</taxon>
        <taxon>Gunneridae</taxon>
        <taxon>Pentapetalae</taxon>
        <taxon>asterids</taxon>
        <taxon>lamiids</taxon>
        <taxon>Gentianales</taxon>
        <taxon>Rubiaceae</taxon>
        <taxon>Cinchonoideae</taxon>
        <taxon>Cinchoneae</taxon>
        <taxon>Cinchona</taxon>
    </lineage>
</organism>
<dbReference type="Proteomes" id="UP001630127">
    <property type="component" value="Unassembled WGS sequence"/>
</dbReference>
<evidence type="ECO:0000313" key="2">
    <source>
        <dbReference type="EMBL" id="KAL3520902.1"/>
    </source>
</evidence>
<evidence type="ECO:0000259" key="1">
    <source>
        <dbReference type="Pfam" id="PF14392"/>
    </source>
</evidence>
<protein>
    <recommendedName>
        <fullName evidence="1">Zinc knuckle CX2CX4HX4C domain-containing protein</fullName>
    </recommendedName>
</protein>
<dbReference type="InterPro" id="IPR040256">
    <property type="entry name" value="At4g02000-like"/>
</dbReference>
<dbReference type="EMBL" id="JBJUIK010000008">
    <property type="protein sequence ID" value="KAL3520902.1"/>
    <property type="molecule type" value="Genomic_DNA"/>
</dbReference>
<name>A0ABD2ZN85_9GENT</name>
<feature type="domain" description="Zinc knuckle CX2CX4HX4C" evidence="1">
    <location>
        <begin position="33"/>
        <end position="78"/>
    </location>
</feature>
<dbReference type="AlphaFoldDB" id="A0ABD2ZN85"/>
<gene>
    <name evidence="2" type="ORF">ACH5RR_019051</name>
</gene>
<reference evidence="2 3" key="1">
    <citation type="submission" date="2024-11" db="EMBL/GenBank/DDBJ databases">
        <title>A near-complete genome assembly of Cinchona calisaya.</title>
        <authorList>
            <person name="Lian D.C."/>
            <person name="Zhao X.W."/>
            <person name="Wei L."/>
        </authorList>
    </citation>
    <scope>NUCLEOTIDE SEQUENCE [LARGE SCALE GENOMIC DNA]</scope>
    <source>
        <tissue evidence="2">Nenye</tissue>
    </source>
</reference>
<comment type="caution">
    <text evidence="2">The sequence shown here is derived from an EMBL/GenBank/DDBJ whole genome shotgun (WGS) entry which is preliminary data.</text>
</comment>
<accession>A0ABD2ZN85</accession>
<keyword evidence="3" id="KW-1185">Reference proteome</keyword>